<feature type="transmembrane region" description="Helical" evidence="1">
    <location>
        <begin position="14"/>
        <end position="36"/>
    </location>
</feature>
<proteinExistence type="predicted"/>
<evidence type="ECO:0000313" key="2">
    <source>
        <dbReference type="EMBL" id="CAO80970.1"/>
    </source>
</evidence>
<evidence type="ECO:0000313" key="3">
    <source>
        <dbReference type="Proteomes" id="UP000002019"/>
    </source>
</evidence>
<protein>
    <submittedName>
        <fullName evidence="2">Uncharacterized protein</fullName>
    </submittedName>
</protein>
<dbReference type="Proteomes" id="UP000002019">
    <property type="component" value="Chromosome"/>
</dbReference>
<sequence>MMSFRKYEVIVMDLLTKLIIIGLVLILVAIIVKNIFFMPKKKNIQKGEINMEPPRYYQQPNMNAQFNPYPMQSFYQPVNYPGLKTISVIFQVFAILVFAASLVGAIVIFLLFLDCGLLV</sequence>
<keyword evidence="1" id="KW-1133">Transmembrane helix</keyword>
<organism evidence="2 3">
    <name type="scientific">Cloacimonas acidaminovorans (strain Evry)</name>
    <dbReference type="NCBI Taxonomy" id="459349"/>
    <lineage>
        <taxon>Bacteria</taxon>
        <taxon>Pseudomonadati</taxon>
        <taxon>Candidatus Cloacimonadota</taxon>
        <taxon>Candidatus Cloacimonadia</taxon>
        <taxon>Candidatus Cloacimonadales</taxon>
        <taxon>Candidatus Cloacimonadaceae</taxon>
        <taxon>Candidatus Cloacimonas</taxon>
    </lineage>
</organism>
<dbReference type="EMBL" id="CU466930">
    <property type="protein sequence ID" value="CAO80970.1"/>
    <property type="molecule type" value="Genomic_DNA"/>
</dbReference>
<name>B0VHZ9_CLOAI</name>
<evidence type="ECO:0000256" key="1">
    <source>
        <dbReference type="SAM" id="Phobius"/>
    </source>
</evidence>
<dbReference type="KEGG" id="caci:CLOAM1108"/>
<keyword evidence="1" id="KW-0812">Transmembrane</keyword>
<keyword evidence="3" id="KW-1185">Reference proteome</keyword>
<dbReference type="AlphaFoldDB" id="B0VHZ9"/>
<keyword evidence="1" id="KW-0472">Membrane</keyword>
<gene>
    <name evidence="2" type="ordered locus">CLOAM1108</name>
</gene>
<accession>B0VHZ9</accession>
<feature type="transmembrane region" description="Helical" evidence="1">
    <location>
        <begin position="88"/>
        <end position="113"/>
    </location>
</feature>
<dbReference type="HOGENOM" id="CLU_2057245_0_0_0"/>
<reference evidence="2 3" key="1">
    <citation type="journal article" date="2008" name="J. Bacteriol.">
        <title>'Candidatus Cloacamonas acidaminovorans': genome sequence reconstruction provides a first glimpse of a new bacterial division.</title>
        <authorList>
            <person name="Pelletier E."/>
            <person name="Kreimeyer A."/>
            <person name="Bocs S."/>
            <person name="Rouy Z."/>
            <person name="Gyapay G."/>
            <person name="Chouari R."/>
            <person name="Riviere D."/>
            <person name="Ganesan A."/>
            <person name="Daegelen P."/>
            <person name="Sghir A."/>
            <person name="Cohen G.N."/>
            <person name="Medigue C."/>
            <person name="Weissenbach J."/>
            <person name="Le Paslier D."/>
        </authorList>
    </citation>
    <scope>NUCLEOTIDE SEQUENCE [LARGE SCALE GENOMIC DNA]</scope>
    <source>
        <strain evidence="3">Evry</strain>
    </source>
</reference>
<dbReference type="STRING" id="459349.CLOAM1108"/>